<evidence type="ECO:0000313" key="2">
    <source>
        <dbReference type="Proteomes" id="UP001152024"/>
    </source>
</evidence>
<organism evidence="1 2">
    <name type="scientific">Fusarium equiseti</name>
    <name type="common">Fusarium scirpi</name>
    <dbReference type="NCBI Taxonomy" id="61235"/>
    <lineage>
        <taxon>Eukaryota</taxon>
        <taxon>Fungi</taxon>
        <taxon>Dikarya</taxon>
        <taxon>Ascomycota</taxon>
        <taxon>Pezizomycotina</taxon>
        <taxon>Sordariomycetes</taxon>
        <taxon>Hypocreomycetidae</taxon>
        <taxon>Hypocreales</taxon>
        <taxon>Nectriaceae</taxon>
        <taxon>Fusarium</taxon>
        <taxon>Fusarium incarnatum-equiseti species complex</taxon>
    </lineage>
</organism>
<dbReference type="EMBL" id="JAOQBH010000033">
    <property type="protein sequence ID" value="KAJ4111501.1"/>
    <property type="molecule type" value="Genomic_DNA"/>
</dbReference>
<sequence>MLGPPTGVTILWDLVEVVYLTLHTNSDGINPNACVIFDSILFLALAAMSGVTAFTSAKLSDSGWYFAFFQNQQGVEYLRIATGCGFMTAYV</sequence>
<comment type="caution">
    <text evidence="1">The sequence shown here is derived from an EMBL/GenBank/DDBJ whole genome shotgun (WGS) entry which is preliminary data.</text>
</comment>
<keyword evidence="2" id="KW-1185">Reference proteome</keyword>
<name>A0ABQ8QWI1_FUSEQ</name>
<proteinExistence type="predicted"/>
<gene>
    <name evidence="1" type="ORF">NW768_011855</name>
</gene>
<reference evidence="1" key="1">
    <citation type="submission" date="2022-09" db="EMBL/GenBank/DDBJ databases">
        <title>Fusarium specimens isolated from Avocado Roots.</title>
        <authorList>
            <person name="Stajich J."/>
            <person name="Roper C."/>
            <person name="Heimlech-Rivalta G."/>
        </authorList>
    </citation>
    <scope>NUCLEOTIDE SEQUENCE</scope>
    <source>
        <strain evidence="1">CF00095</strain>
    </source>
</reference>
<accession>A0ABQ8QWI1</accession>
<dbReference type="Proteomes" id="UP001152024">
    <property type="component" value="Unassembled WGS sequence"/>
</dbReference>
<evidence type="ECO:0008006" key="3">
    <source>
        <dbReference type="Google" id="ProtNLM"/>
    </source>
</evidence>
<protein>
    <recommendedName>
        <fullName evidence="3">CASP-like protein</fullName>
    </recommendedName>
</protein>
<evidence type="ECO:0000313" key="1">
    <source>
        <dbReference type="EMBL" id="KAJ4111501.1"/>
    </source>
</evidence>